<evidence type="ECO:0000313" key="2">
    <source>
        <dbReference type="Proteomes" id="UP000249364"/>
    </source>
</evidence>
<keyword evidence="2" id="KW-1185">Reference proteome</keyword>
<proteinExistence type="predicted"/>
<organism evidence="1 2">
    <name type="scientific">Roseinatronobacter thiooxidans</name>
    <dbReference type="NCBI Taxonomy" id="121821"/>
    <lineage>
        <taxon>Bacteria</taxon>
        <taxon>Pseudomonadati</taxon>
        <taxon>Pseudomonadota</taxon>
        <taxon>Alphaproteobacteria</taxon>
        <taxon>Rhodobacterales</taxon>
        <taxon>Paracoccaceae</taxon>
        <taxon>Roseinatronobacter</taxon>
    </lineage>
</organism>
<comment type="caution">
    <text evidence="1">The sequence shown here is derived from an EMBL/GenBank/DDBJ whole genome shotgun (WGS) entry which is preliminary data.</text>
</comment>
<protein>
    <submittedName>
        <fullName evidence="1">Uncharacterized protein</fullName>
    </submittedName>
</protein>
<evidence type="ECO:0000313" key="1">
    <source>
        <dbReference type="EMBL" id="PZX36747.1"/>
    </source>
</evidence>
<sequence>MACNVASRLVRTKYLGREKNGYCSKPWFRAGLVELRPVIRTAGSALIRGQKYATRKSFRPRIA</sequence>
<name>A0A2W7PXV3_9RHOB</name>
<accession>A0A2W7PXV3</accession>
<dbReference type="EMBL" id="QKZQ01000028">
    <property type="protein sequence ID" value="PZX36747.1"/>
    <property type="molecule type" value="Genomic_DNA"/>
</dbReference>
<gene>
    <name evidence="1" type="ORF">LY56_03396</name>
</gene>
<reference evidence="1 2" key="1">
    <citation type="submission" date="2018-06" db="EMBL/GenBank/DDBJ databases">
        <title>Genomic Encyclopedia of Archaeal and Bacterial Type Strains, Phase II (KMG-II): from individual species to whole genera.</title>
        <authorList>
            <person name="Goeker M."/>
        </authorList>
    </citation>
    <scope>NUCLEOTIDE SEQUENCE [LARGE SCALE GENOMIC DNA]</scope>
    <source>
        <strain evidence="1 2">DSM 13087</strain>
    </source>
</reference>
<dbReference type="AlphaFoldDB" id="A0A2W7PXV3"/>
<dbReference type="Proteomes" id="UP000249364">
    <property type="component" value="Unassembled WGS sequence"/>
</dbReference>